<evidence type="ECO:0000313" key="2">
    <source>
        <dbReference type="Proteomes" id="UP000030760"/>
    </source>
</evidence>
<evidence type="ECO:0000313" key="1">
    <source>
        <dbReference type="EMBL" id="EMF50839.1"/>
    </source>
</evidence>
<dbReference type="EMBL" id="KB405097">
    <property type="protein sequence ID" value="EMF50839.1"/>
    <property type="molecule type" value="Genomic_DNA"/>
</dbReference>
<proteinExistence type="predicted"/>
<name>M3FFR9_9ACTN</name>
<gene>
    <name evidence="1" type="ORF">SBD_7556</name>
</gene>
<organism evidence="1 2">
    <name type="scientific">Streptomyces bottropensis ATCC 25435</name>
    <dbReference type="NCBI Taxonomy" id="1054862"/>
    <lineage>
        <taxon>Bacteria</taxon>
        <taxon>Bacillati</taxon>
        <taxon>Actinomycetota</taxon>
        <taxon>Actinomycetes</taxon>
        <taxon>Kitasatosporales</taxon>
        <taxon>Streptomycetaceae</taxon>
        <taxon>Streptomyces</taxon>
    </lineage>
</organism>
<dbReference type="Proteomes" id="UP000030760">
    <property type="component" value="Unassembled WGS sequence"/>
</dbReference>
<reference evidence="2" key="1">
    <citation type="journal article" date="2013" name="Genome Announc.">
        <title>Draft Genome Sequence of Streptomyces bottropensis ATCC 25435, a Bottromycin-Producing Actinomycete.</title>
        <authorList>
            <person name="Zhang H."/>
            <person name="Zhou W."/>
            <person name="Zhuang Y."/>
            <person name="Liang X."/>
            <person name="Liu T."/>
        </authorList>
    </citation>
    <scope>NUCLEOTIDE SEQUENCE [LARGE SCALE GENOMIC DNA]</scope>
    <source>
        <strain evidence="2">ATCC 25435</strain>
    </source>
</reference>
<sequence>MGQYVWLHVFLLPHSTDKVLKRVHGGAWGIQEPYLDTVPIDYFKVRAGRRRRLLAAPRVTFPS</sequence>
<protein>
    <submittedName>
        <fullName evidence="1">Uncharacterized protein</fullName>
    </submittedName>
</protein>
<accession>M3FFR9</accession>
<dbReference type="AlphaFoldDB" id="M3FFR9"/>